<evidence type="ECO:0000256" key="1">
    <source>
        <dbReference type="ARBA" id="ARBA00004141"/>
    </source>
</evidence>
<comment type="subcellular location">
    <subcellularLocation>
        <location evidence="1">Membrane</location>
        <topology evidence="1">Multi-pass membrane protein</topology>
    </subcellularLocation>
</comment>
<protein>
    <submittedName>
        <fullName evidence="6">Uncharacterized protein</fullName>
    </submittedName>
</protein>
<accession>A0A1Y1M0F0</accession>
<name>A0A1Y1M0F0_PHOPY</name>
<keyword evidence="4 5" id="KW-0472">Membrane</keyword>
<evidence type="ECO:0000313" key="6">
    <source>
        <dbReference type="EMBL" id="JAV79322.1"/>
    </source>
</evidence>
<reference evidence="6" key="1">
    <citation type="journal article" date="2016" name="Sci. Rep.">
        <title>Molecular characterization of firefly nuptial gifts: a multi-omics approach sheds light on postcopulatory sexual selection.</title>
        <authorList>
            <person name="Al-Wathiqui N."/>
            <person name="Fallon T.R."/>
            <person name="South A."/>
            <person name="Weng J.K."/>
            <person name="Lewis S.M."/>
        </authorList>
    </citation>
    <scope>NUCLEOTIDE SEQUENCE</scope>
</reference>
<sequence length="452" mass="49374">MFLSPTCCIITGFAVMKFVYPIEPVICLNIATIAIRELLVNNLLMETACKVNVGYNRTVCESIASGLHRERNLTEANSEIQRRINDALGWCLSANGVIPIVLLLFVGSFSDEHKSRKPFLILPTIGELIATLGCMLCVWFREVLPVEVIGTAHYVVPALFGTVPILYMAAFAYVADASGDKTCIVRLTVLQVSINVCRTIGVVVGGYLFMRVGYGTLMQVCVLLLVAALCYGTFAVEDIKDESKSPPVRNICSYKHVWETLQLLTTSGGVRRTNIVFILGLQFLVVLVLIGEGNVLFWFTQQTYAWTNTDYAYFQGIRSVLNSLALSIAVPVTSKLFSLRDITIVVLSLLDKVISNVICVTVKTSLGVYLATAVGTLTIAASSGIRSLSSTYVSKGDVGKAQSLLSIVEAVATGVATWIYNRGVYYYTHNSYPYTFLHFSSSVCVLSACLCL</sequence>
<feature type="transmembrane region" description="Helical" evidence="5">
    <location>
        <begin position="87"/>
        <end position="107"/>
    </location>
</feature>
<feature type="transmembrane region" description="Helical" evidence="5">
    <location>
        <begin position="187"/>
        <end position="210"/>
    </location>
</feature>
<organism evidence="6">
    <name type="scientific">Photinus pyralis</name>
    <name type="common">Common eastern firefly</name>
    <name type="synonym">Lampyris pyralis</name>
    <dbReference type="NCBI Taxonomy" id="7054"/>
    <lineage>
        <taxon>Eukaryota</taxon>
        <taxon>Metazoa</taxon>
        <taxon>Ecdysozoa</taxon>
        <taxon>Arthropoda</taxon>
        <taxon>Hexapoda</taxon>
        <taxon>Insecta</taxon>
        <taxon>Pterygota</taxon>
        <taxon>Neoptera</taxon>
        <taxon>Endopterygota</taxon>
        <taxon>Coleoptera</taxon>
        <taxon>Polyphaga</taxon>
        <taxon>Elateriformia</taxon>
        <taxon>Elateroidea</taxon>
        <taxon>Lampyridae</taxon>
        <taxon>Lampyrinae</taxon>
        <taxon>Photinus</taxon>
    </lineage>
</organism>
<dbReference type="PANTHER" id="PTHR23507">
    <property type="entry name" value="ZGC:174356"/>
    <property type="match status" value="1"/>
</dbReference>
<evidence type="ECO:0000256" key="4">
    <source>
        <dbReference type="ARBA" id="ARBA00023136"/>
    </source>
</evidence>
<feature type="transmembrane region" description="Helical" evidence="5">
    <location>
        <begin position="119"/>
        <end position="141"/>
    </location>
</feature>
<dbReference type="PANTHER" id="PTHR23507:SF1">
    <property type="entry name" value="FI18259P1-RELATED"/>
    <property type="match status" value="1"/>
</dbReference>
<dbReference type="InterPro" id="IPR036259">
    <property type="entry name" value="MFS_trans_sf"/>
</dbReference>
<proteinExistence type="predicted"/>
<keyword evidence="2 5" id="KW-0812">Transmembrane</keyword>
<keyword evidence="3 5" id="KW-1133">Transmembrane helix</keyword>
<feature type="transmembrane region" description="Helical" evidence="5">
    <location>
        <begin position="275"/>
        <end position="299"/>
    </location>
</feature>
<evidence type="ECO:0000256" key="3">
    <source>
        <dbReference type="ARBA" id="ARBA00022989"/>
    </source>
</evidence>
<dbReference type="Gene3D" id="1.20.1250.20">
    <property type="entry name" value="MFS general substrate transporter like domains"/>
    <property type="match status" value="1"/>
</dbReference>
<dbReference type="SUPFAM" id="SSF103473">
    <property type="entry name" value="MFS general substrate transporter"/>
    <property type="match status" value="1"/>
</dbReference>
<dbReference type="GO" id="GO:0022857">
    <property type="term" value="F:transmembrane transporter activity"/>
    <property type="evidence" value="ECO:0007669"/>
    <property type="project" value="InterPro"/>
</dbReference>
<dbReference type="GO" id="GO:0016020">
    <property type="term" value="C:membrane"/>
    <property type="evidence" value="ECO:0007669"/>
    <property type="project" value="UniProtKB-SubCell"/>
</dbReference>
<dbReference type="EMBL" id="GEZM01043115">
    <property type="protein sequence ID" value="JAV79322.1"/>
    <property type="molecule type" value="Transcribed_RNA"/>
</dbReference>
<dbReference type="AlphaFoldDB" id="A0A1Y1M0F0"/>
<feature type="transmembrane region" description="Helical" evidence="5">
    <location>
        <begin position="401"/>
        <end position="420"/>
    </location>
</feature>
<evidence type="ECO:0000256" key="2">
    <source>
        <dbReference type="ARBA" id="ARBA00022692"/>
    </source>
</evidence>
<feature type="transmembrane region" description="Helical" evidence="5">
    <location>
        <begin position="369"/>
        <end position="389"/>
    </location>
</feature>
<evidence type="ECO:0000256" key="5">
    <source>
        <dbReference type="SAM" id="Phobius"/>
    </source>
</evidence>
<feature type="transmembrane region" description="Helical" evidence="5">
    <location>
        <begin position="153"/>
        <end position="175"/>
    </location>
</feature>
<feature type="transmembrane region" description="Helical" evidence="5">
    <location>
        <begin position="216"/>
        <end position="236"/>
    </location>
</feature>
<dbReference type="InterPro" id="IPR011701">
    <property type="entry name" value="MFS"/>
</dbReference>
<dbReference type="Pfam" id="PF07690">
    <property type="entry name" value="MFS_1"/>
    <property type="match status" value="1"/>
</dbReference>